<dbReference type="InterPro" id="IPR002696">
    <property type="entry name" value="Membr_insert_effic_factor_YidD"/>
</dbReference>
<proteinExistence type="inferred from homology"/>
<gene>
    <name evidence="1" type="ORF">TeGR_g2947</name>
</gene>
<evidence type="ECO:0008006" key="3">
    <source>
        <dbReference type="Google" id="ProtNLM"/>
    </source>
</evidence>
<name>A0ABQ6MSF9_9STRA</name>
<dbReference type="NCBIfam" id="TIGR00278">
    <property type="entry name" value="membrane protein insertion efficiency factor YidD"/>
    <property type="match status" value="1"/>
</dbReference>
<evidence type="ECO:0000313" key="2">
    <source>
        <dbReference type="Proteomes" id="UP001165060"/>
    </source>
</evidence>
<keyword evidence="2" id="KW-1185">Reference proteome</keyword>
<reference evidence="1 2" key="1">
    <citation type="journal article" date="2023" name="Commun. Biol.">
        <title>Genome analysis of Parmales, the sister group of diatoms, reveals the evolutionary specialization of diatoms from phago-mixotrophs to photoautotrophs.</title>
        <authorList>
            <person name="Ban H."/>
            <person name="Sato S."/>
            <person name="Yoshikawa S."/>
            <person name="Yamada K."/>
            <person name="Nakamura Y."/>
            <person name="Ichinomiya M."/>
            <person name="Sato N."/>
            <person name="Blanc-Mathieu R."/>
            <person name="Endo H."/>
            <person name="Kuwata A."/>
            <person name="Ogata H."/>
        </authorList>
    </citation>
    <scope>NUCLEOTIDE SEQUENCE [LARGE SCALE GENOMIC DNA]</scope>
</reference>
<dbReference type="EMBL" id="BRYB01001695">
    <property type="protein sequence ID" value="GMI31427.1"/>
    <property type="molecule type" value="Genomic_DNA"/>
</dbReference>
<accession>A0ABQ6MSF9</accession>
<comment type="caution">
    <text evidence="1">The sequence shown here is derived from an EMBL/GenBank/DDBJ whole genome shotgun (WGS) entry which is preliminary data.</text>
</comment>
<protein>
    <recommendedName>
        <fullName evidence="3">Membrane protein insertion efficiency factor</fullName>
    </recommendedName>
</protein>
<dbReference type="PANTHER" id="PTHR33383:SF1">
    <property type="entry name" value="MEMBRANE PROTEIN INSERTION EFFICIENCY FACTOR-RELATED"/>
    <property type="match status" value="1"/>
</dbReference>
<dbReference type="HAMAP" id="MF_00386">
    <property type="entry name" value="UPF0161_YidD"/>
    <property type="match status" value="1"/>
</dbReference>
<dbReference type="PANTHER" id="PTHR33383">
    <property type="entry name" value="MEMBRANE PROTEIN INSERTION EFFICIENCY FACTOR-RELATED"/>
    <property type="match status" value="1"/>
</dbReference>
<dbReference type="Pfam" id="PF01809">
    <property type="entry name" value="YidD"/>
    <property type="match status" value="1"/>
</dbReference>
<organism evidence="1 2">
    <name type="scientific">Tetraparma gracilis</name>
    <dbReference type="NCBI Taxonomy" id="2962635"/>
    <lineage>
        <taxon>Eukaryota</taxon>
        <taxon>Sar</taxon>
        <taxon>Stramenopiles</taxon>
        <taxon>Ochrophyta</taxon>
        <taxon>Bolidophyceae</taxon>
        <taxon>Parmales</taxon>
        <taxon>Triparmaceae</taxon>
        <taxon>Tetraparma</taxon>
    </lineage>
</organism>
<evidence type="ECO:0000313" key="1">
    <source>
        <dbReference type="EMBL" id="GMI31427.1"/>
    </source>
</evidence>
<sequence length="75" mass="8097">MQSLLKLYKTALSPLLPPGCRFLPTCSAYSADALSQFGAGKGLVLTAWRLFRCTPWGGRGYDPPSWPPVGLRAGE</sequence>
<dbReference type="Proteomes" id="UP001165060">
    <property type="component" value="Unassembled WGS sequence"/>
</dbReference>
<dbReference type="SMART" id="SM01234">
    <property type="entry name" value="Haemolytic"/>
    <property type="match status" value="1"/>
</dbReference>